<gene>
    <name evidence="5" type="ORF">A6M23_14330</name>
</gene>
<dbReference type="InterPro" id="IPR057326">
    <property type="entry name" value="KR_dom"/>
</dbReference>
<evidence type="ECO:0000313" key="6">
    <source>
        <dbReference type="Proteomes" id="UP000095008"/>
    </source>
</evidence>
<keyword evidence="6" id="KW-1185">Reference proteome</keyword>
<dbReference type="InterPro" id="IPR002347">
    <property type="entry name" value="SDR_fam"/>
</dbReference>
<protein>
    <submittedName>
        <fullName evidence="5">Short-chain dehydrogenase</fullName>
    </submittedName>
</protein>
<dbReference type="InterPro" id="IPR020904">
    <property type="entry name" value="Sc_DH/Rdtase_CS"/>
</dbReference>
<dbReference type="GeneID" id="60697987"/>
<reference evidence="5" key="1">
    <citation type="journal article" date="2016" name="Int. J. Mol. Sci.">
        <title>Comparative genomics of the extreme acidophile Acidithiobacillus thiooxidans reveals intraspecific divergence and niche adaptation.</title>
        <authorList>
            <person name="Zhang X."/>
            <person name="Feng X."/>
            <person name="Tao J."/>
            <person name="Ma L."/>
            <person name="Xiao Y."/>
            <person name="Liang Y."/>
            <person name="Liu X."/>
            <person name="Yin H."/>
        </authorList>
    </citation>
    <scope>NUCLEOTIDE SEQUENCE [LARGE SCALE GENOMIC DNA]</scope>
    <source>
        <strain evidence="5">DXS-W</strain>
    </source>
</reference>
<dbReference type="Proteomes" id="UP000095008">
    <property type="component" value="Unassembled WGS sequence"/>
</dbReference>
<accession>A0A1C2I2F1</accession>
<dbReference type="PANTHER" id="PTHR44196:SF1">
    <property type="entry name" value="DEHYDROGENASE_REDUCTASE SDR FAMILY MEMBER 7B"/>
    <property type="match status" value="1"/>
</dbReference>
<evidence type="ECO:0000313" key="5">
    <source>
        <dbReference type="EMBL" id="OCX70211.1"/>
    </source>
</evidence>
<dbReference type="Gene3D" id="3.40.50.720">
    <property type="entry name" value="NAD(P)-binding Rossmann-like Domain"/>
    <property type="match status" value="1"/>
</dbReference>
<evidence type="ECO:0000256" key="1">
    <source>
        <dbReference type="ARBA" id="ARBA00006484"/>
    </source>
</evidence>
<sequence>MAKGSVVITGAGSGIGQALALAYAEPDRPLLLLGRSLQNLEATATLARSRGAIVRVLKVDVGDVTTLDLAALNFSDEFGEIKVLIANAGISHGTLARELNDRPVFAEIITTNLLGMDNTCTAFLPYMAQGGRIAGIASVAGFRGLPGAAAYCASKAGVIAYLESLRLELRIQGIRVCCIAPGYIATPMTAANHYPMPWLMDPDKAAQQMRRAIDRGRAWLVVPWQMGVVGMILRHLPIALYDRLFARVAGKARKSSAQYDAETIANARISGRDE</sequence>
<feature type="domain" description="Ketoreductase" evidence="4">
    <location>
        <begin position="4"/>
        <end position="187"/>
    </location>
</feature>
<evidence type="ECO:0000256" key="2">
    <source>
        <dbReference type="ARBA" id="ARBA00023002"/>
    </source>
</evidence>
<dbReference type="GO" id="GO:0016020">
    <property type="term" value="C:membrane"/>
    <property type="evidence" value="ECO:0007669"/>
    <property type="project" value="TreeGrafter"/>
</dbReference>
<dbReference type="EMBL" id="LWRY01000170">
    <property type="protein sequence ID" value="OCX70211.1"/>
    <property type="molecule type" value="Genomic_DNA"/>
</dbReference>
<dbReference type="InterPro" id="IPR036291">
    <property type="entry name" value="NAD(P)-bd_dom_sf"/>
</dbReference>
<evidence type="ECO:0000256" key="3">
    <source>
        <dbReference type="RuleBase" id="RU000363"/>
    </source>
</evidence>
<dbReference type="PRINTS" id="PR00080">
    <property type="entry name" value="SDRFAMILY"/>
</dbReference>
<organism evidence="5 6">
    <name type="scientific">Acidithiobacillus thiooxidans</name>
    <name type="common">Thiobacillus thiooxidans</name>
    <dbReference type="NCBI Taxonomy" id="930"/>
    <lineage>
        <taxon>Bacteria</taxon>
        <taxon>Pseudomonadati</taxon>
        <taxon>Pseudomonadota</taxon>
        <taxon>Acidithiobacillia</taxon>
        <taxon>Acidithiobacillales</taxon>
        <taxon>Acidithiobacillaceae</taxon>
        <taxon>Acidithiobacillus</taxon>
    </lineage>
</organism>
<dbReference type="PRINTS" id="PR00081">
    <property type="entry name" value="GDHRDH"/>
</dbReference>
<dbReference type="PANTHER" id="PTHR44196">
    <property type="entry name" value="DEHYDROGENASE/REDUCTASE SDR FAMILY MEMBER 7B"/>
    <property type="match status" value="1"/>
</dbReference>
<dbReference type="OrthoDB" id="9797538at2"/>
<name>A0A1C2I2F1_ACITH</name>
<dbReference type="SUPFAM" id="SSF51735">
    <property type="entry name" value="NAD(P)-binding Rossmann-fold domains"/>
    <property type="match status" value="1"/>
</dbReference>
<dbReference type="NCBIfam" id="NF005437">
    <property type="entry name" value="PRK07024.1"/>
    <property type="match status" value="1"/>
</dbReference>
<evidence type="ECO:0000259" key="4">
    <source>
        <dbReference type="SMART" id="SM00822"/>
    </source>
</evidence>
<comment type="similarity">
    <text evidence="1 3">Belongs to the short-chain dehydrogenases/reductases (SDR) family.</text>
</comment>
<dbReference type="PROSITE" id="PS00061">
    <property type="entry name" value="ADH_SHORT"/>
    <property type="match status" value="1"/>
</dbReference>
<proteinExistence type="inferred from homology"/>
<keyword evidence="2" id="KW-0560">Oxidoreductase</keyword>
<dbReference type="RefSeq" id="WP_065974726.1">
    <property type="nucleotide sequence ID" value="NZ_LGYM01000032.1"/>
</dbReference>
<comment type="caution">
    <text evidence="5">The sequence shown here is derived from an EMBL/GenBank/DDBJ whole genome shotgun (WGS) entry which is preliminary data.</text>
</comment>
<dbReference type="AlphaFoldDB" id="A0A1C2I2F1"/>
<dbReference type="Pfam" id="PF00106">
    <property type="entry name" value="adh_short"/>
    <property type="match status" value="1"/>
</dbReference>
<dbReference type="GO" id="GO:0016491">
    <property type="term" value="F:oxidoreductase activity"/>
    <property type="evidence" value="ECO:0007669"/>
    <property type="project" value="UniProtKB-KW"/>
</dbReference>
<dbReference type="SMART" id="SM00822">
    <property type="entry name" value="PKS_KR"/>
    <property type="match status" value="1"/>
</dbReference>